<accession>A0A194VVX5</accession>
<proteinExistence type="predicted"/>
<organism evidence="1 2">
    <name type="scientific">Cytospora mali</name>
    <name type="common">Apple Valsa canker fungus</name>
    <name type="synonym">Valsa mali</name>
    <dbReference type="NCBI Taxonomy" id="578113"/>
    <lineage>
        <taxon>Eukaryota</taxon>
        <taxon>Fungi</taxon>
        <taxon>Dikarya</taxon>
        <taxon>Ascomycota</taxon>
        <taxon>Pezizomycotina</taxon>
        <taxon>Sordariomycetes</taxon>
        <taxon>Sordariomycetidae</taxon>
        <taxon>Diaporthales</taxon>
        <taxon>Cytosporaceae</taxon>
        <taxon>Cytospora</taxon>
    </lineage>
</organism>
<dbReference type="EMBL" id="CM003100">
    <property type="protein sequence ID" value="KUI67970.1"/>
    <property type="molecule type" value="Genomic_DNA"/>
</dbReference>
<dbReference type="AlphaFoldDB" id="A0A194VVX5"/>
<dbReference type="SMR" id="A0A194VVX5"/>
<dbReference type="GO" id="GO:0005737">
    <property type="term" value="C:cytoplasm"/>
    <property type="evidence" value="ECO:0007669"/>
    <property type="project" value="TreeGrafter"/>
</dbReference>
<dbReference type="GO" id="GO:0016791">
    <property type="term" value="F:phosphatase activity"/>
    <property type="evidence" value="ECO:0007669"/>
    <property type="project" value="TreeGrafter"/>
</dbReference>
<gene>
    <name evidence="1" type="ORF">VM1G_03166</name>
</gene>
<dbReference type="PANTHER" id="PTHR48100:SF1">
    <property type="entry name" value="HISTIDINE PHOSPHATASE FAMILY PROTEIN-RELATED"/>
    <property type="match status" value="1"/>
</dbReference>
<sequence length="296" mass="33748">MMSNDGNLRFKAVSGFFDHDSEAEGPQFRAVTTPNLGLLHRVYSTDGTFDPKTEKSQWERFIEYLDYLNREGISKYKLFLIVRHGEGYHNVKEAQVGRTEWEKHWARLDGDGASSWFDAHLTEKGKQQAASISTILKTPVADGGIPVPMRHYTSPLSRCLETTRIAFSELKTTSSPRGNQTTVIKEGLRERIGVHTCDRRRTRSWIHEKYPDYEIEAGFTEIDELWKPDTRESLDEHILRVKQLLTVIFEQDPEYIVSLTAHSGTIRALYAAVNHRDVWVGAGAMVPVLIKADLAE</sequence>
<dbReference type="InterPro" id="IPR029033">
    <property type="entry name" value="His_PPase_superfam"/>
</dbReference>
<protein>
    <submittedName>
        <fullName evidence="1">Phosphomutase-like protein 3</fullName>
    </submittedName>
</protein>
<keyword evidence="2" id="KW-1185">Reference proteome</keyword>
<evidence type="ECO:0000313" key="2">
    <source>
        <dbReference type="Proteomes" id="UP000078559"/>
    </source>
</evidence>
<evidence type="ECO:0000313" key="1">
    <source>
        <dbReference type="EMBL" id="KUI67970.1"/>
    </source>
</evidence>
<dbReference type="Proteomes" id="UP000078559">
    <property type="component" value="Chromosome 3"/>
</dbReference>
<dbReference type="CDD" id="cd07067">
    <property type="entry name" value="HP_PGM_like"/>
    <property type="match status" value="1"/>
</dbReference>
<name>A0A194VVX5_CYTMA</name>
<dbReference type="InterPro" id="IPR013078">
    <property type="entry name" value="His_Pase_superF_clade-1"/>
</dbReference>
<dbReference type="PANTHER" id="PTHR48100">
    <property type="entry name" value="BROAD-SPECIFICITY PHOSPHATASE YOR283W-RELATED"/>
    <property type="match status" value="1"/>
</dbReference>
<dbReference type="SMART" id="SM00855">
    <property type="entry name" value="PGAM"/>
    <property type="match status" value="1"/>
</dbReference>
<dbReference type="Gene3D" id="3.40.50.1240">
    <property type="entry name" value="Phosphoglycerate mutase-like"/>
    <property type="match status" value="1"/>
</dbReference>
<dbReference type="InterPro" id="IPR050275">
    <property type="entry name" value="PGM_Phosphatase"/>
</dbReference>
<dbReference type="OrthoDB" id="496981at2759"/>
<dbReference type="SUPFAM" id="SSF53254">
    <property type="entry name" value="Phosphoglycerate mutase-like"/>
    <property type="match status" value="1"/>
</dbReference>
<reference evidence="1" key="1">
    <citation type="submission" date="2014-12" db="EMBL/GenBank/DDBJ databases">
        <title>Genome Sequence of Valsa Canker Pathogens Uncovers a Specific Adaption of Colonization on Woody Bark.</title>
        <authorList>
            <person name="Yin Z."/>
            <person name="Liu H."/>
            <person name="Gao X."/>
            <person name="Li Z."/>
            <person name="Song N."/>
            <person name="Ke X."/>
            <person name="Dai Q."/>
            <person name="Wu Y."/>
            <person name="Sun Y."/>
            <person name="Xu J.-R."/>
            <person name="Kang Z.K."/>
            <person name="Wang L."/>
            <person name="Huang L."/>
        </authorList>
    </citation>
    <scope>NUCLEOTIDE SEQUENCE [LARGE SCALE GENOMIC DNA]</scope>
    <source>
        <strain evidence="1">03-8</strain>
    </source>
</reference>
<dbReference type="Pfam" id="PF00300">
    <property type="entry name" value="His_Phos_1"/>
    <property type="match status" value="1"/>
</dbReference>